<feature type="chain" id="PRO_5016602443" evidence="1">
    <location>
        <begin position="21"/>
        <end position="61"/>
    </location>
</feature>
<keyword evidence="3" id="KW-1185">Reference proteome</keyword>
<gene>
    <name evidence="2" type="ORF">C7374_101348</name>
</gene>
<organism evidence="2 3">
    <name type="scientific">Falsochrobactrum ovis</name>
    <dbReference type="NCBI Taxonomy" id="1293442"/>
    <lineage>
        <taxon>Bacteria</taxon>
        <taxon>Pseudomonadati</taxon>
        <taxon>Pseudomonadota</taxon>
        <taxon>Alphaproteobacteria</taxon>
        <taxon>Hyphomicrobiales</taxon>
        <taxon>Brucellaceae</taxon>
        <taxon>Falsochrobactrum</taxon>
    </lineage>
</organism>
<dbReference type="AlphaFoldDB" id="A0A364JZE0"/>
<sequence length="61" mass="6370">MKKIIFAAMLLAVGTNYASACLFSSDLACVPRCTHGDSDLSLNITCALVSPAPAPDNNLSR</sequence>
<protein>
    <submittedName>
        <fullName evidence="2">Uncharacterized protein</fullName>
    </submittedName>
</protein>
<dbReference type="EMBL" id="QLMK01000001">
    <property type="protein sequence ID" value="RAK34020.1"/>
    <property type="molecule type" value="Genomic_DNA"/>
</dbReference>
<evidence type="ECO:0000313" key="3">
    <source>
        <dbReference type="Proteomes" id="UP000249453"/>
    </source>
</evidence>
<feature type="signal peptide" evidence="1">
    <location>
        <begin position="1"/>
        <end position="20"/>
    </location>
</feature>
<name>A0A364JZE0_9HYPH</name>
<comment type="caution">
    <text evidence="2">The sequence shown here is derived from an EMBL/GenBank/DDBJ whole genome shotgun (WGS) entry which is preliminary data.</text>
</comment>
<keyword evidence="1" id="KW-0732">Signal</keyword>
<accession>A0A364JZE0</accession>
<reference evidence="2 3" key="1">
    <citation type="submission" date="2018-06" db="EMBL/GenBank/DDBJ databases">
        <title>Genomic Encyclopedia of Type Strains, Phase IV (KMG-IV): sequencing the most valuable type-strain genomes for metagenomic binning, comparative biology and taxonomic classification.</title>
        <authorList>
            <person name="Goeker M."/>
        </authorList>
    </citation>
    <scope>NUCLEOTIDE SEQUENCE [LARGE SCALE GENOMIC DNA]</scope>
    <source>
        <strain evidence="2 3">DSM 26720</strain>
    </source>
</reference>
<evidence type="ECO:0000313" key="2">
    <source>
        <dbReference type="EMBL" id="RAK34020.1"/>
    </source>
</evidence>
<dbReference type="Proteomes" id="UP000249453">
    <property type="component" value="Unassembled WGS sequence"/>
</dbReference>
<evidence type="ECO:0000256" key="1">
    <source>
        <dbReference type="SAM" id="SignalP"/>
    </source>
</evidence>
<proteinExistence type="predicted"/>